<sequence>MDALPQEMVDHIGCQCDKASLLSLRLANKKLAAALRSTFIERYIQKRTHLYSIYGLQKLVDLTAERDLAKHINEIVLVVQSRHLDYNPDHTLTEGYEYQLCQSETAWLDIEEYGGSRGKHLIRSVLRNLQDAASSVTFAFSESYRSSHSYGLGIRQQQAGVAGLARLNVQPDRRTEVDCEGIVKALLKASEGRPVPIWHLDICHNVQDRSFASIPSPFEGFKPGLASTKWSMLRSLKLYIGYGIGLWNETPCWEGLDRFVTAVPNLEHVALAWESLVIGSELNEILEGMGNVFGRVHVKHIELGPFCTTRRALIKFLCSQMGSLESVKLMGVALRRGKGWRRALKAVAERTTVAKIELDRVWMGELTDWREKYYMVMDEQGSHHLVQEGGEAVKKRLVELASNATFTDKLGAKLNLTDETESEDEEGFLRLKGNNKHHTPKSNTKGLRTIVIENSMDHAHTLGAMPSELIIIIGECCDRTSLLHLRLVSTKFYDATGLTFLDRHIRKRTHAYTNYGLQALVDLTSNMRLVKHIKEIELVTEYLHSAPLDYQQAYLDVTANAETSLIAESNVGRDRLQTIMQNLNDASSLVNFSLSWTDVTAHPYGRTERRNRMDQPGIIEIEDSKTHREAKCNDLLRSLLHASAVILAPVLQLNICYDRIGGNQLEDVWVDFVHKAPGMLDVQGEPSWIHLHKLQLDLGHLDHWQLAWEGLELMFSAAPNMVSLALSGFSQLEGQDDALAKITPMLASWHKIRYFELSECTPEGTSLVGLLLSQAQHLEGIKFRAIGLRPEGSWHETLGTMAKALKLSSLELSLLDREDGYYWKSLCFEKKIIEDFVLEGGVVNQQGLLKIAKDATYCDDQ</sequence>
<dbReference type="EMBL" id="JAVRQU010000015">
    <property type="protein sequence ID" value="KAK5694719.1"/>
    <property type="molecule type" value="Genomic_DNA"/>
</dbReference>
<feature type="domain" description="F-box" evidence="1">
    <location>
        <begin position="465"/>
        <end position="504"/>
    </location>
</feature>
<feature type="domain" description="F-box" evidence="1">
    <location>
        <begin position="4"/>
        <end position="43"/>
    </location>
</feature>
<reference evidence="2" key="1">
    <citation type="submission" date="2023-08" db="EMBL/GenBank/DDBJ databases">
        <title>Black Yeasts Isolated from many extreme environments.</title>
        <authorList>
            <person name="Coleine C."/>
            <person name="Stajich J.E."/>
            <person name="Selbmann L."/>
        </authorList>
    </citation>
    <scope>NUCLEOTIDE SEQUENCE</scope>
    <source>
        <strain evidence="2">CCFEE 5810</strain>
    </source>
</reference>
<dbReference type="Proteomes" id="UP001310594">
    <property type="component" value="Unassembled WGS sequence"/>
</dbReference>
<name>A0AAN7W095_9PEZI</name>
<proteinExistence type="predicted"/>
<gene>
    <name evidence="2" type="ORF">LTR97_009309</name>
</gene>
<evidence type="ECO:0000259" key="1">
    <source>
        <dbReference type="SMART" id="SM00256"/>
    </source>
</evidence>
<protein>
    <recommendedName>
        <fullName evidence="1">F-box domain-containing protein</fullName>
    </recommendedName>
</protein>
<dbReference type="InterPro" id="IPR001810">
    <property type="entry name" value="F-box_dom"/>
</dbReference>
<dbReference type="AlphaFoldDB" id="A0AAN7W095"/>
<comment type="caution">
    <text evidence="2">The sequence shown here is derived from an EMBL/GenBank/DDBJ whole genome shotgun (WGS) entry which is preliminary data.</text>
</comment>
<organism evidence="2 3">
    <name type="scientific">Elasticomyces elasticus</name>
    <dbReference type="NCBI Taxonomy" id="574655"/>
    <lineage>
        <taxon>Eukaryota</taxon>
        <taxon>Fungi</taxon>
        <taxon>Dikarya</taxon>
        <taxon>Ascomycota</taxon>
        <taxon>Pezizomycotina</taxon>
        <taxon>Dothideomycetes</taxon>
        <taxon>Dothideomycetidae</taxon>
        <taxon>Mycosphaerellales</taxon>
        <taxon>Teratosphaeriaceae</taxon>
        <taxon>Elasticomyces</taxon>
    </lineage>
</organism>
<dbReference type="SUPFAM" id="SSF52047">
    <property type="entry name" value="RNI-like"/>
    <property type="match status" value="1"/>
</dbReference>
<dbReference type="SMART" id="SM00256">
    <property type="entry name" value="FBOX"/>
    <property type="match status" value="2"/>
</dbReference>
<evidence type="ECO:0000313" key="2">
    <source>
        <dbReference type="EMBL" id="KAK5694719.1"/>
    </source>
</evidence>
<accession>A0AAN7W095</accession>
<evidence type="ECO:0000313" key="3">
    <source>
        <dbReference type="Proteomes" id="UP001310594"/>
    </source>
</evidence>